<evidence type="ECO:0000313" key="3">
    <source>
        <dbReference type="Proteomes" id="UP000306102"/>
    </source>
</evidence>
<dbReference type="GO" id="GO:0005737">
    <property type="term" value="C:cytoplasm"/>
    <property type="evidence" value="ECO:0007669"/>
    <property type="project" value="TreeGrafter"/>
</dbReference>
<dbReference type="EMBL" id="SDRB02011403">
    <property type="protein sequence ID" value="THG01518.1"/>
    <property type="molecule type" value="Genomic_DNA"/>
</dbReference>
<comment type="caution">
    <text evidence="2">The sequence shown here is derived from an EMBL/GenBank/DDBJ whole genome shotgun (WGS) entry which is preliminary data.</text>
</comment>
<evidence type="ECO:0008006" key="4">
    <source>
        <dbReference type="Google" id="ProtNLM"/>
    </source>
</evidence>
<gene>
    <name evidence="2" type="ORF">TEA_027117</name>
</gene>
<feature type="compositionally biased region" description="Polar residues" evidence="1">
    <location>
        <begin position="98"/>
        <end position="113"/>
    </location>
</feature>
<organism evidence="2 3">
    <name type="scientific">Camellia sinensis var. sinensis</name>
    <name type="common">China tea</name>
    <dbReference type="NCBI Taxonomy" id="542762"/>
    <lineage>
        <taxon>Eukaryota</taxon>
        <taxon>Viridiplantae</taxon>
        <taxon>Streptophyta</taxon>
        <taxon>Embryophyta</taxon>
        <taxon>Tracheophyta</taxon>
        <taxon>Spermatophyta</taxon>
        <taxon>Magnoliopsida</taxon>
        <taxon>eudicotyledons</taxon>
        <taxon>Gunneridae</taxon>
        <taxon>Pentapetalae</taxon>
        <taxon>asterids</taxon>
        <taxon>Ericales</taxon>
        <taxon>Theaceae</taxon>
        <taxon>Camellia</taxon>
    </lineage>
</organism>
<feature type="region of interest" description="Disordered" evidence="1">
    <location>
        <begin position="98"/>
        <end position="134"/>
    </location>
</feature>
<name>A0A4S4DFM2_CAMSN</name>
<proteinExistence type="predicted"/>
<dbReference type="Proteomes" id="UP000306102">
    <property type="component" value="Unassembled WGS sequence"/>
</dbReference>
<keyword evidence="3" id="KW-1185">Reference proteome</keyword>
<evidence type="ECO:0000313" key="2">
    <source>
        <dbReference type="EMBL" id="THG01518.1"/>
    </source>
</evidence>
<dbReference type="InterPro" id="IPR051494">
    <property type="entry name" value="BSD_domain-containing"/>
</dbReference>
<dbReference type="PANTHER" id="PTHR16019:SF5">
    <property type="entry name" value="BSD DOMAIN-CONTAINING PROTEIN 1"/>
    <property type="match status" value="1"/>
</dbReference>
<accession>A0A4S4DFM2</accession>
<reference evidence="2 3" key="1">
    <citation type="journal article" date="2018" name="Proc. Natl. Acad. Sci. U.S.A.">
        <title>Draft genome sequence of Camellia sinensis var. sinensis provides insights into the evolution of the tea genome and tea quality.</title>
        <authorList>
            <person name="Wei C."/>
            <person name="Yang H."/>
            <person name="Wang S."/>
            <person name="Zhao J."/>
            <person name="Liu C."/>
            <person name="Gao L."/>
            <person name="Xia E."/>
            <person name="Lu Y."/>
            <person name="Tai Y."/>
            <person name="She G."/>
            <person name="Sun J."/>
            <person name="Cao H."/>
            <person name="Tong W."/>
            <person name="Gao Q."/>
            <person name="Li Y."/>
            <person name="Deng W."/>
            <person name="Jiang X."/>
            <person name="Wang W."/>
            <person name="Chen Q."/>
            <person name="Zhang S."/>
            <person name="Li H."/>
            <person name="Wu J."/>
            <person name="Wang P."/>
            <person name="Li P."/>
            <person name="Shi C."/>
            <person name="Zheng F."/>
            <person name="Jian J."/>
            <person name="Huang B."/>
            <person name="Shan D."/>
            <person name="Shi M."/>
            <person name="Fang C."/>
            <person name="Yue Y."/>
            <person name="Li F."/>
            <person name="Li D."/>
            <person name="Wei S."/>
            <person name="Han B."/>
            <person name="Jiang C."/>
            <person name="Yin Y."/>
            <person name="Xia T."/>
            <person name="Zhang Z."/>
            <person name="Bennetzen J.L."/>
            <person name="Zhao S."/>
            <person name="Wan X."/>
        </authorList>
    </citation>
    <scope>NUCLEOTIDE SEQUENCE [LARGE SCALE GENOMIC DNA]</scope>
    <source>
        <strain evidence="3">cv. Shuchazao</strain>
        <tissue evidence="2">Leaf</tissue>
    </source>
</reference>
<feature type="compositionally biased region" description="Polar residues" evidence="1">
    <location>
        <begin position="124"/>
        <end position="134"/>
    </location>
</feature>
<dbReference type="AlphaFoldDB" id="A0A4S4DFM2"/>
<sequence>MRFGGLIKTFATRSASVIEPYRRDLKEFGSGLQKETAVFREVASRAVKDLPSSIEVGASVAHGSLGHAIDGVLTSTAEIIAHGQATLLAPSIPCPKAFSTNNSPSRPALQSTLASSSSAAAKIQPQSNPKSSSL</sequence>
<dbReference type="PANTHER" id="PTHR16019">
    <property type="entry name" value="SYNAPSE-ASSOCIATED PROTEIN"/>
    <property type="match status" value="1"/>
</dbReference>
<evidence type="ECO:0000256" key="1">
    <source>
        <dbReference type="SAM" id="MobiDB-lite"/>
    </source>
</evidence>
<protein>
    <recommendedName>
        <fullName evidence="4">Senescence domain-containing protein</fullName>
    </recommendedName>
</protein>